<proteinExistence type="predicted"/>
<name>A0A974CRP5_XENLA</name>
<sequence length="110" mass="12249">MSSNTTVYPIRFMPNPEIMSGITPPTYKSWRISPFLAPISELPLLPSSVSIETNGGDANLHLEIPTGKRIWAAESFLVPIKPTEGSILPPSGAYADLYHILLYLVYFWEL</sequence>
<reference evidence="2" key="1">
    <citation type="journal article" date="2016" name="Nature">
        <title>Genome evolution in the allotetraploid frog Xenopus laevis.</title>
        <authorList>
            <person name="Session A.M."/>
            <person name="Uno Y."/>
            <person name="Kwon T."/>
            <person name="Chapman J.A."/>
            <person name="Toyoda A."/>
            <person name="Takahashi S."/>
            <person name="Fukui A."/>
            <person name="Hikosaka A."/>
            <person name="Suzuki A."/>
            <person name="Kondo M."/>
            <person name="van Heeringen S.J."/>
            <person name="Quigley I."/>
            <person name="Heinz S."/>
            <person name="Ogino H."/>
            <person name="Ochi H."/>
            <person name="Hellsten U."/>
            <person name="Lyons J.B."/>
            <person name="Simakov O."/>
            <person name="Putnam N."/>
            <person name="Stites J."/>
            <person name="Kuroki Y."/>
            <person name="Tanaka T."/>
            <person name="Michiue T."/>
            <person name="Watanabe M."/>
            <person name="Bogdanovic O."/>
            <person name="Lister R."/>
            <person name="Georgiou G."/>
            <person name="Paranjpe S.S."/>
            <person name="van Kruijsbergen I."/>
            <person name="Shu S."/>
            <person name="Carlson J."/>
            <person name="Kinoshita T."/>
            <person name="Ohta Y."/>
            <person name="Mawaribuchi S."/>
            <person name="Jenkins J."/>
            <person name="Grimwood J."/>
            <person name="Schmutz J."/>
            <person name="Mitros T."/>
            <person name="Mozaffari S.V."/>
            <person name="Suzuki Y."/>
            <person name="Haramoto Y."/>
            <person name="Yamamoto T.S."/>
            <person name="Takagi C."/>
            <person name="Heald R."/>
            <person name="Miller K."/>
            <person name="Haudenschild C."/>
            <person name="Kitzman J."/>
            <person name="Nakayama T."/>
            <person name="Izutsu Y."/>
            <person name="Robert J."/>
            <person name="Fortriede J."/>
            <person name="Burns K."/>
            <person name="Lotay V."/>
            <person name="Karimi K."/>
            <person name="Yasuoka Y."/>
            <person name="Dichmann D.S."/>
            <person name="Flajnik M.F."/>
            <person name="Houston D.W."/>
            <person name="Shendure J."/>
            <person name="DuPasquier L."/>
            <person name="Vize P.D."/>
            <person name="Zorn A.M."/>
            <person name="Ito M."/>
            <person name="Marcotte E.M."/>
            <person name="Wallingford J.B."/>
            <person name="Ito Y."/>
            <person name="Asashima M."/>
            <person name="Ueno N."/>
            <person name="Matsuda Y."/>
            <person name="Veenstra G.J."/>
            <person name="Fujiyama A."/>
            <person name="Harland R.M."/>
            <person name="Taira M."/>
            <person name="Rokhsar D.S."/>
        </authorList>
    </citation>
    <scope>NUCLEOTIDE SEQUENCE [LARGE SCALE GENOMIC DNA]</scope>
    <source>
        <strain evidence="2">J</strain>
    </source>
</reference>
<protein>
    <submittedName>
        <fullName evidence="1">Uncharacterized protein</fullName>
    </submittedName>
</protein>
<dbReference type="EMBL" id="CM004475">
    <property type="protein sequence ID" value="OCT77496.1"/>
    <property type="molecule type" value="Genomic_DNA"/>
</dbReference>
<evidence type="ECO:0000313" key="1">
    <source>
        <dbReference type="EMBL" id="OCT77496.1"/>
    </source>
</evidence>
<organism evidence="1 2">
    <name type="scientific">Xenopus laevis</name>
    <name type="common">African clawed frog</name>
    <dbReference type="NCBI Taxonomy" id="8355"/>
    <lineage>
        <taxon>Eukaryota</taxon>
        <taxon>Metazoa</taxon>
        <taxon>Chordata</taxon>
        <taxon>Craniata</taxon>
        <taxon>Vertebrata</taxon>
        <taxon>Euteleostomi</taxon>
        <taxon>Amphibia</taxon>
        <taxon>Batrachia</taxon>
        <taxon>Anura</taxon>
        <taxon>Pipoidea</taxon>
        <taxon>Pipidae</taxon>
        <taxon>Xenopodinae</taxon>
        <taxon>Xenopus</taxon>
        <taxon>Xenopus</taxon>
    </lineage>
</organism>
<dbReference type="AlphaFoldDB" id="A0A974CRP5"/>
<gene>
    <name evidence="1" type="ORF">XELAEV_18028588mg</name>
</gene>
<dbReference type="Proteomes" id="UP000694892">
    <property type="component" value="Chromosome 5S"/>
</dbReference>
<evidence type="ECO:0000313" key="2">
    <source>
        <dbReference type="Proteomes" id="UP000694892"/>
    </source>
</evidence>
<accession>A0A974CRP5</accession>